<dbReference type="InterPro" id="IPR004276">
    <property type="entry name" value="GlycoTrans_28_N"/>
</dbReference>
<comment type="subcellular location">
    <subcellularLocation>
        <location evidence="10">Cell membrane</location>
        <topology evidence="10">Peripheral membrane protein</topology>
        <orientation evidence="10">Cytoplasmic side</orientation>
    </subcellularLocation>
</comment>
<evidence type="ECO:0000256" key="9">
    <source>
        <dbReference type="ARBA" id="ARBA00023316"/>
    </source>
</evidence>
<feature type="domain" description="Glycosyltransferase family 28 N-terminal" evidence="11">
    <location>
        <begin position="5"/>
        <end position="139"/>
    </location>
</feature>
<dbReference type="Proteomes" id="UP000824132">
    <property type="component" value="Unassembled WGS sequence"/>
</dbReference>
<keyword evidence="2 10" id="KW-0132">Cell division</keyword>
<reference evidence="13" key="1">
    <citation type="journal article" date="2021" name="PeerJ">
        <title>Extensive microbial diversity within the chicken gut microbiome revealed by metagenomics and culture.</title>
        <authorList>
            <person name="Gilroy R."/>
            <person name="Ravi A."/>
            <person name="Getino M."/>
            <person name="Pursley I."/>
            <person name="Horton D.L."/>
            <person name="Alikhan N.F."/>
            <person name="Baker D."/>
            <person name="Gharbi K."/>
            <person name="Hall N."/>
            <person name="Watson M."/>
            <person name="Adriaenssens E.M."/>
            <person name="Foster-Nyarko E."/>
            <person name="Jarju S."/>
            <person name="Secka A."/>
            <person name="Antonio M."/>
            <person name="Oren A."/>
            <person name="Chaudhuri R.R."/>
            <person name="La Ragione R."/>
            <person name="Hildebrand F."/>
            <person name="Pallen M.J."/>
        </authorList>
    </citation>
    <scope>NUCLEOTIDE SEQUENCE</scope>
    <source>
        <strain evidence="13">CHK187-5294</strain>
    </source>
</reference>
<evidence type="ECO:0000256" key="1">
    <source>
        <dbReference type="ARBA" id="ARBA00022475"/>
    </source>
</evidence>
<feature type="binding site" evidence="10">
    <location>
        <position position="282"/>
    </location>
    <ligand>
        <name>UDP-N-acetyl-alpha-D-glucosamine</name>
        <dbReference type="ChEBI" id="CHEBI:57705"/>
    </ligand>
</feature>
<evidence type="ECO:0000256" key="2">
    <source>
        <dbReference type="ARBA" id="ARBA00022618"/>
    </source>
</evidence>
<keyword evidence="5 10" id="KW-0133">Cell shape</keyword>
<comment type="caution">
    <text evidence="13">The sequence shown here is derived from an EMBL/GenBank/DDBJ whole genome shotgun (WGS) entry which is preliminary data.</text>
</comment>
<dbReference type="GO" id="GO:0005886">
    <property type="term" value="C:plasma membrane"/>
    <property type="evidence" value="ECO:0007669"/>
    <property type="project" value="UniProtKB-SubCell"/>
</dbReference>
<feature type="binding site" evidence="10">
    <location>
        <begin position="11"/>
        <end position="13"/>
    </location>
    <ligand>
        <name>UDP-N-acetyl-alpha-D-glucosamine</name>
        <dbReference type="ChEBI" id="CHEBI:57705"/>
    </ligand>
</feature>
<dbReference type="AlphaFoldDB" id="A0A9D2A7I3"/>
<dbReference type="EC" id="2.4.1.227" evidence="10"/>
<evidence type="ECO:0000313" key="13">
    <source>
        <dbReference type="EMBL" id="HIZ02699.1"/>
    </source>
</evidence>
<comment type="similarity">
    <text evidence="10">Belongs to the glycosyltransferase 28 family. MurG subfamily.</text>
</comment>
<dbReference type="Gene3D" id="3.40.50.2000">
    <property type="entry name" value="Glycogen Phosphorylase B"/>
    <property type="match status" value="2"/>
</dbReference>
<evidence type="ECO:0000256" key="4">
    <source>
        <dbReference type="ARBA" id="ARBA00022679"/>
    </source>
</evidence>
<dbReference type="HAMAP" id="MF_00033">
    <property type="entry name" value="MurG"/>
    <property type="match status" value="1"/>
</dbReference>
<evidence type="ECO:0000313" key="14">
    <source>
        <dbReference type="Proteomes" id="UP000824132"/>
    </source>
</evidence>
<dbReference type="CDD" id="cd03785">
    <property type="entry name" value="GT28_MurG"/>
    <property type="match status" value="1"/>
</dbReference>
<dbReference type="PANTHER" id="PTHR21015:SF27">
    <property type="entry name" value="UDP-N-ACETYLGLUCOSAMINE--N-ACETYLMURAMYL-(PENTAPEPTIDE) PYROPHOSPHORYL-UNDECAPRENOL N-ACETYLGLUCOSAMINE TRANSFERASE"/>
    <property type="match status" value="1"/>
</dbReference>
<keyword evidence="4 10" id="KW-0808">Transferase</keyword>
<evidence type="ECO:0000259" key="12">
    <source>
        <dbReference type="Pfam" id="PF04101"/>
    </source>
</evidence>
<reference evidence="13" key="2">
    <citation type="submission" date="2021-04" db="EMBL/GenBank/DDBJ databases">
        <authorList>
            <person name="Gilroy R."/>
        </authorList>
    </citation>
    <scope>NUCLEOTIDE SEQUENCE</scope>
    <source>
        <strain evidence="13">CHK187-5294</strain>
    </source>
</reference>
<dbReference type="GO" id="GO:0051301">
    <property type="term" value="P:cell division"/>
    <property type="evidence" value="ECO:0007669"/>
    <property type="project" value="UniProtKB-KW"/>
</dbReference>
<dbReference type="GO" id="GO:0071555">
    <property type="term" value="P:cell wall organization"/>
    <property type="evidence" value="ECO:0007669"/>
    <property type="project" value="UniProtKB-KW"/>
</dbReference>
<evidence type="ECO:0000259" key="11">
    <source>
        <dbReference type="Pfam" id="PF03033"/>
    </source>
</evidence>
<keyword evidence="7 10" id="KW-0472">Membrane</keyword>
<dbReference type="GO" id="GO:0050511">
    <property type="term" value="F:undecaprenyldiphospho-muramoylpentapeptide beta-N-acetylglucosaminyltransferase activity"/>
    <property type="evidence" value="ECO:0007669"/>
    <property type="project" value="UniProtKB-UniRule"/>
</dbReference>
<dbReference type="PANTHER" id="PTHR21015">
    <property type="entry name" value="UDP-N-ACETYLGLUCOSAMINE--N-ACETYLMURAMYL-(PENTAPEPTIDE) PYROPHOSPHORYL-UNDECAPRENOL N-ACETYLGLUCOSAMINE TRANSFERASE 1"/>
    <property type="match status" value="1"/>
</dbReference>
<evidence type="ECO:0000256" key="3">
    <source>
        <dbReference type="ARBA" id="ARBA00022676"/>
    </source>
</evidence>
<protein>
    <recommendedName>
        <fullName evidence="10">UDP-N-acetylglucosamine--N-acetylmuramyl-(pentapeptide) pyrophosphoryl-undecaprenol N-acetylglucosamine transferase</fullName>
        <ecNumber evidence="10">2.4.1.227</ecNumber>
    </recommendedName>
    <alternativeName>
        <fullName evidence="10">Undecaprenyl-PP-MurNAc-pentapeptide-UDPGlcNAc GlcNAc transferase</fullName>
    </alternativeName>
</protein>
<dbReference type="InterPro" id="IPR006009">
    <property type="entry name" value="GlcNAc_MurG"/>
</dbReference>
<keyword evidence="6 10" id="KW-0573">Peptidoglycan synthesis</keyword>
<gene>
    <name evidence="10" type="primary">murG</name>
    <name evidence="13" type="ORF">H9727_00265</name>
</gene>
<dbReference type="Pfam" id="PF04101">
    <property type="entry name" value="Glyco_tran_28_C"/>
    <property type="match status" value="1"/>
</dbReference>
<evidence type="ECO:0000256" key="6">
    <source>
        <dbReference type="ARBA" id="ARBA00022984"/>
    </source>
</evidence>
<evidence type="ECO:0000256" key="5">
    <source>
        <dbReference type="ARBA" id="ARBA00022960"/>
    </source>
</evidence>
<keyword evidence="9 10" id="KW-0961">Cell wall biogenesis/degradation</keyword>
<accession>A0A9D2A7I3</accession>
<comment type="catalytic activity">
    <reaction evidence="10">
        <text>di-trans,octa-cis-undecaprenyl diphospho-N-acetyl-alpha-D-muramoyl-L-alanyl-D-glutamyl-meso-2,6-diaminopimeloyl-D-alanyl-D-alanine + UDP-N-acetyl-alpha-D-glucosamine = di-trans,octa-cis-undecaprenyl diphospho-[N-acetyl-alpha-D-glucosaminyl-(1-&gt;4)]-N-acetyl-alpha-D-muramoyl-L-alanyl-D-glutamyl-meso-2,6-diaminopimeloyl-D-alanyl-D-alanine + UDP + H(+)</text>
        <dbReference type="Rhea" id="RHEA:31227"/>
        <dbReference type="ChEBI" id="CHEBI:15378"/>
        <dbReference type="ChEBI" id="CHEBI:57705"/>
        <dbReference type="ChEBI" id="CHEBI:58223"/>
        <dbReference type="ChEBI" id="CHEBI:61387"/>
        <dbReference type="ChEBI" id="CHEBI:61388"/>
        <dbReference type="EC" id="2.4.1.227"/>
    </reaction>
</comment>
<keyword evidence="8 10" id="KW-0131">Cell cycle</keyword>
<comment type="function">
    <text evidence="10">Cell wall formation. Catalyzes the transfer of a GlcNAc subunit on undecaprenyl-pyrophosphoryl-MurNAc-pentapeptide (lipid intermediate I) to form undecaprenyl-pyrophosphoryl-MurNAc-(pentapeptide)GlcNAc (lipid intermediate II).</text>
</comment>
<dbReference type="Pfam" id="PF03033">
    <property type="entry name" value="Glyco_transf_28"/>
    <property type="match status" value="1"/>
</dbReference>
<dbReference type="InterPro" id="IPR007235">
    <property type="entry name" value="Glyco_trans_28_C"/>
</dbReference>
<comment type="pathway">
    <text evidence="10">Cell wall biogenesis; peptidoglycan biosynthesis.</text>
</comment>
<evidence type="ECO:0000256" key="10">
    <source>
        <dbReference type="HAMAP-Rule" id="MF_00033"/>
    </source>
</evidence>
<sequence>MKNLVMTGGGSAGHAVPNAALIPALAEKYNLSYIGTDGIEKRIIAPYKIPYCTIRCVKFIRGFSLSNFAIPFRFMKSVQEAERGLRALRADGVFSKGGYVALPVVFAAKRLGIPVLSHESDLSPGLANRLIAKKCRAVLTSFPETAQRLKNGKYAGAPMRRELFIADRRAALAKYGFTGTRPVLLALGGGSGSRAINGALRAALFSLTEKFDVLHLCGKGNDAESTVRGYVQREYEEDMPAAYAAADVALSRAGAGAAFELIALKKPTLFIPLENRRTRGDQVENAAYFEARGLARVLRESELTPASLTAALFSLAQDEEIKASLAACSLACGNGAILKEIDKMME</sequence>
<dbReference type="GO" id="GO:0008360">
    <property type="term" value="P:regulation of cell shape"/>
    <property type="evidence" value="ECO:0007669"/>
    <property type="project" value="UniProtKB-KW"/>
</dbReference>
<comment type="caution">
    <text evidence="10">Lacks conserved residue(s) required for the propagation of feature annotation.</text>
</comment>
<dbReference type="GO" id="GO:0005975">
    <property type="term" value="P:carbohydrate metabolic process"/>
    <property type="evidence" value="ECO:0007669"/>
    <property type="project" value="InterPro"/>
</dbReference>
<dbReference type="EMBL" id="DXCL01000001">
    <property type="protein sequence ID" value="HIZ02699.1"/>
    <property type="molecule type" value="Genomic_DNA"/>
</dbReference>
<feature type="domain" description="Glycosyl transferase family 28 C-terminal" evidence="12">
    <location>
        <begin position="184"/>
        <end position="328"/>
    </location>
</feature>
<proteinExistence type="inferred from homology"/>
<name>A0A9D2A7I3_9FIRM</name>
<evidence type="ECO:0000256" key="7">
    <source>
        <dbReference type="ARBA" id="ARBA00023136"/>
    </source>
</evidence>
<keyword evidence="3 10" id="KW-0328">Glycosyltransferase</keyword>
<dbReference type="SUPFAM" id="SSF53756">
    <property type="entry name" value="UDP-Glycosyltransferase/glycogen phosphorylase"/>
    <property type="match status" value="1"/>
</dbReference>
<keyword evidence="1 10" id="KW-1003">Cell membrane</keyword>
<feature type="binding site" evidence="10">
    <location>
        <position position="160"/>
    </location>
    <ligand>
        <name>UDP-N-acetyl-alpha-D-glucosamine</name>
        <dbReference type="ChEBI" id="CHEBI:57705"/>
    </ligand>
</feature>
<evidence type="ECO:0000256" key="8">
    <source>
        <dbReference type="ARBA" id="ARBA00023306"/>
    </source>
</evidence>
<dbReference type="GO" id="GO:0009252">
    <property type="term" value="P:peptidoglycan biosynthetic process"/>
    <property type="evidence" value="ECO:0007669"/>
    <property type="project" value="UniProtKB-UniRule"/>
</dbReference>
<organism evidence="13 14">
    <name type="scientific">Candidatus Borkfalkia avistercoris</name>
    <dbReference type="NCBI Taxonomy" id="2838504"/>
    <lineage>
        <taxon>Bacteria</taxon>
        <taxon>Bacillati</taxon>
        <taxon>Bacillota</taxon>
        <taxon>Clostridia</taxon>
        <taxon>Christensenellales</taxon>
        <taxon>Christensenellaceae</taxon>
        <taxon>Candidatus Borkfalkia</taxon>
    </lineage>
</organism>